<keyword evidence="4 5" id="KW-0413">Isomerase</keyword>
<dbReference type="EMBL" id="VIWO01000007">
    <property type="protein sequence ID" value="TWF37404.1"/>
    <property type="molecule type" value="Genomic_DNA"/>
</dbReference>
<dbReference type="CDD" id="cd02573">
    <property type="entry name" value="PseudoU_synth_EcTruB"/>
    <property type="match status" value="1"/>
</dbReference>
<keyword evidence="9" id="KW-1185">Reference proteome</keyword>
<evidence type="ECO:0000259" key="7">
    <source>
        <dbReference type="Pfam" id="PF16198"/>
    </source>
</evidence>
<dbReference type="Proteomes" id="UP000320811">
    <property type="component" value="Unassembled WGS sequence"/>
</dbReference>
<proteinExistence type="inferred from homology"/>
<evidence type="ECO:0000256" key="4">
    <source>
        <dbReference type="ARBA" id="ARBA00023235"/>
    </source>
</evidence>
<keyword evidence="3 5" id="KW-0819">tRNA processing</keyword>
<dbReference type="PANTHER" id="PTHR13767">
    <property type="entry name" value="TRNA-PSEUDOURIDINE SYNTHASE"/>
    <property type="match status" value="1"/>
</dbReference>
<comment type="caution">
    <text evidence="8">The sequence shown here is derived from an EMBL/GenBank/DDBJ whole genome shotgun (WGS) entry which is preliminary data.</text>
</comment>
<dbReference type="Pfam" id="PF16198">
    <property type="entry name" value="TruB_C_2"/>
    <property type="match status" value="1"/>
</dbReference>
<dbReference type="EC" id="5.4.99.25" evidence="5"/>
<accession>A0A561PH11</accession>
<name>A0A561PH11_9BACT</name>
<dbReference type="InterPro" id="IPR032819">
    <property type="entry name" value="TruB_C"/>
</dbReference>
<dbReference type="InterPro" id="IPR002501">
    <property type="entry name" value="PsdUridine_synth_N"/>
</dbReference>
<dbReference type="AlphaFoldDB" id="A0A561PH11"/>
<evidence type="ECO:0000256" key="2">
    <source>
        <dbReference type="ARBA" id="ARBA00005642"/>
    </source>
</evidence>
<dbReference type="Gene3D" id="3.30.2350.10">
    <property type="entry name" value="Pseudouridine synthase"/>
    <property type="match status" value="1"/>
</dbReference>
<dbReference type="InterPro" id="IPR020103">
    <property type="entry name" value="PsdUridine_synth_cat_dom_sf"/>
</dbReference>
<dbReference type="PANTHER" id="PTHR13767:SF2">
    <property type="entry name" value="PSEUDOURIDYLATE SYNTHASE TRUB1"/>
    <property type="match status" value="1"/>
</dbReference>
<feature type="domain" description="Pseudouridine synthase II N-terminal" evidence="6">
    <location>
        <begin position="43"/>
        <end position="188"/>
    </location>
</feature>
<sequence>MVISYLCAMQTNEKVNYQEGAVILINKPLTWTSFDVVRKIRNLTKAKIGHAGTLDPLATGLLICCTGKMTKKINEYQAQEKEYTGTFTLGATTPTFDKESEPENFKDIAYLDEGAIIAGTQPFIGEIMQLPPIHSAIKQNGKPIYLLARKGVDVKVEPRKLTISAFEITKIELPEVHFRVVCSTGTYIRSLANDYGAALGCGAYLSSLCRTRIGDFKLTDATDMEDFIVANTVPKTDNQ</sequence>
<dbReference type="Pfam" id="PF01509">
    <property type="entry name" value="TruB_N"/>
    <property type="match status" value="1"/>
</dbReference>
<protein>
    <recommendedName>
        <fullName evidence="5">tRNA pseudouridine synthase B</fullName>
        <ecNumber evidence="5">5.4.99.25</ecNumber>
    </recommendedName>
    <alternativeName>
        <fullName evidence="5">tRNA pseudouridine(55) synthase</fullName>
        <shortName evidence="5">Psi55 synthase</shortName>
    </alternativeName>
    <alternativeName>
        <fullName evidence="5">tRNA pseudouridylate synthase</fullName>
    </alternativeName>
    <alternativeName>
        <fullName evidence="5">tRNA-uridine isomerase</fullName>
    </alternativeName>
</protein>
<dbReference type="GO" id="GO:0160148">
    <property type="term" value="F:tRNA pseudouridine(55) synthase activity"/>
    <property type="evidence" value="ECO:0007669"/>
    <property type="project" value="UniProtKB-EC"/>
</dbReference>
<dbReference type="GO" id="GO:1990481">
    <property type="term" value="P:mRNA pseudouridine synthesis"/>
    <property type="evidence" value="ECO:0007669"/>
    <property type="project" value="TreeGrafter"/>
</dbReference>
<evidence type="ECO:0000259" key="6">
    <source>
        <dbReference type="Pfam" id="PF01509"/>
    </source>
</evidence>
<dbReference type="GO" id="GO:0003723">
    <property type="term" value="F:RNA binding"/>
    <property type="evidence" value="ECO:0007669"/>
    <property type="project" value="InterPro"/>
</dbReference>
<reference evidence="8 9" key="1">
    <citation type="submission" date="2019-06" db="EMBL/GenBank/DDBJ databases">
        <title>Sorghum-associated microbial communities from plants grown in Nebraska, USA.</title>
        <authorList>
            <person name="Schachtman D."/>
        </authorList>
    </citation>
    <scope>NUCLEOTIDE SEQUENCE [LARGE SCALE GENOMIC DNA]</scope>
    <source>
        <strain evidence="8 9">1209</strain>
    </source>
</reference>
<dbReference type="NCBIfam" id="TIGR00431">
    <property type="entry name" value="TruB"/>
    <property type="match status" value="1"/>
</dbReference>
<evidence type="ECO:0000313" key="9">
    <source>
        <dbReference type="Proteomes" id="UP000320811"/>
    </source>
</evidence>
<evidence type="ECO:0000256" key="3">
    <source>
        <dbReference type="ARBA" id="ARBA00022694"/>
    </source>
</evidence>
<feature type="active site" description="Nucleophile" evidence="5">
    <location>
        <position position="55"/>
    </location>
</feature>
<organism evidence="8 9">
    <name type="scientific">Chitinophaga polysaccharea</name>
    <dbReference type="NCBI Taxonomy" id="1293035"/>
    <lineage>
        <taxon>Bacteria</taxon>
        <taxon>Pseudomonadati</taxon>
        <taxon>Bacteroidota</taxon>
        <taxon>Chitinophagia</taxon>
        <taxon>Chitinophagales</taxon>
        <taxon>Chitinophagaceae</taxon>
        <taxon>Chitinophaga</taxon>
    </lineage>
</organism>
<evidence type="ECO:0000256" key="5">
    <source>
        <dbReference type="HAMAP-Rule" id="MF_01080"/>
    </source>
</evidence>
<dbReference type="InterPro" id="IPR014780">
    <property type="entry name" value="tRNA_psdUridine_synth_TruB"/>
</dbReference>
<dbReference type="HAMAP" id="MF_01080">
    <property type="entry name" value="TruB_bact"/>
    <property type="match status" value="1"/>
</dbReference>
<comment type="function">
    <text evidence="5">Responsible for synthesis of pseudouridine from uracil-55 in the psi GC loop of transfer RNAs.</text>
</comment>
<dbReference type="GO" id="GO:0031119">
    <property type="term" value="P:tRNA pseudouridine synthesis"/>
    <property type="evidence" value="ECO:0007669"/>
    <property type="project" value="UniProtKB-UniRule"/>
</dbReference>
<comment type="catalytic activity">
    <reaction evidence="1 5">
        <text>uridine(55) in tRNA = pseudouridine(55) in tRNA</text>
        <dbReference type="Rhea" id="RHEA:42532"/>
        <dbReference type="Rhea" id="RHEA-COMP:10101"/>
        <dbReference type="Rhea" id="RHEA-COMP:10102"/>
        <dbReference type="ChEBI" id="CHEBI:65314"/>
        <dbReference type="ChEBI" id="CHEBI:65315"/>
        <dbReference type="EC" id="5.4.99.25"/>
    </reaction>
</comment>
<evidence type="ECO:0000313" key="8">
    <source>
        <dbReference type="EMBL" id="TWF37404.1"/>
    </source>
</evidence>
<gene>
    <name evidence="5" type="primary">truB</name>
    <name evidence="8" type="ORF">FHW36_107340</name>
</gene>
<dbReference type="SUPFAM" id="SSF55120">
    <property type="entry name" value="Pseudouridine synthase"/>
    <property type="match status" value="1"/>
</dbReference>
<comment type="similarity">
    <text evidence="2 5">Belongs to the pseudouridine synthase TruB family. Type 1 subfamily.</text>
</comment>
<evidence type="ECO:0000256" key="1">
    <source>
        <dbReference type="ARBA" id="ARBA00000385"/>
    </source>
</evidence>
<feature type="domain" description="tRNA pseudouridylate synthase B C-terminal" evidence="7">
    <location>
        <begin position="189"/>
        <end position="230"/>
    </location>
</feature>